<dbReference type="Gene3D" id="3.10.620.30">
    <property type="match status" value="1"/>
</dbReference>
<feature type="domain" description="Transglutaminase-like" evidence="1">
    <location>
        <begin position="188"/>
        <end position="256"/>
    </location>
</feature>
<gene>
    <name evidence="2" type="ORF">Pan216_28610</name>
</gene>
<organism evidence="2 3">
    <name type="scientific">Kolteria novifilia</name>
    <dbReference type="NCBI Taxonomy" id="2527975"/>
    <lineage>
        <taxon>Bacteria</taxon>
        <taxon>Pseudomonadati</taxon>
        <taxon>Planctomycetota</taxon>
        <taxon>Planctomycetia</taxon>
        <taxon>Kolteriales</taxon>
        <taxon>Kolteriaceae</taxon>
        <taxon>Kolteria</taxon>
    </lineage>
</organism>
<dbReference type="RefSeq" id="WP_145258512.1">
    <property type="nucleotide sequence ID" value="NZ_CP036279.1"/>
</dbReference>
<dbReference type="Pfam" id="PF01841">
    <property type="entry name" value="Transglut_core"/>
    <property type="match status" value="1"/>
</dbReference>
<reference evidence="2 3" key="1">
    <citation type="submission" date="2019-02" db="EMBL/GenBank/DDBJ databases">
        <title>Deep-cultivation of Planctomycetes and their phenomic and genomic characterization uncovers novel biology.</title>
        <authorList>
            <person name="Wiegand S."/>
            <person name="Jogler M."/>
            <person name="Boedeker C."/>
            <person name="Pinto D."/>
            <person name="Vollmers J."/>
            <person name="Rivas-Marin E."/>
            <person name="Kohn T."/>
            <person name="Peeters S.H."/>
            <person name="Heuer A."/>
            <person name="Rast P."/>
            <person name="Oberbeckmann S."/>
            <person name="Bunk B."/>
            <person name="Jeske O."/>
            <person name="Meyerdierks A."/>
            <person name="Storesund J.E."/>
            <person name="Kallscheuer N."/>
            <person name="Luecker S."/>
            <person name="Lage O.M."/>
            <person name="Pohl T."/>
            <person name="Merkel B.J."/>
            <person name="Hornburger P."/>
            <person name="Mueller R.-W."/>
            <person name="Bruemmer F."/>
            <person name="Labrenz M."/>
            <person name="Spormann A.M."/>
            <person name="Op den Camp H."/>
            <person name="Overmann J."/>
            <person name="Amann R."/>
            <person name="Jetten M.S.M."/>
            <person name="Mascher T."/>
            <person name="Medema M.H."/>
            <person name="Devos D.P."/>
            <person name="Kaster A.-K."/>
            <person name="Ovreas L."/>
            <person name="Rohde M."/>
            <person name="Galperin M.Y."/>
            <person name="Jogler C."/>
        </authorList>
    </citation>
    <scope>NUCLEOTIDE SEQUENCE [LARGE SCALE GENOMIC DNA]</scope>
    <source>
        <strain evidence="2 3">Pan216</strain>
    </source>
</reference>
<dbReference type="Proteomes" id="UP000317093">
    <property type="component" value="Chromosome"/>
</dbReference>
<dbReference type="InterPro" id="IPR038765">
    <property type="entry name" value="Papain-like_cys_pep_sf"/>
</dbReference>
<sequence>MKDVLQVAPANTETRYLRCRHRTTYTYGGPVSNSRNLLRLMPRTDRRQRVESFCVATEPKGVMQPFDDAFGNYVLDLSIETEHSTLTIESTSRIEVHILDPFGRISPNHPLCFPVTWTEIESQVLQPYFGTGVGSSSAWTKIIDHAQQRAIENNYNVTETLFNWNLEIFRNFEYTPGVTDTTTPVTTVFETQQGVCQDFASLFIAWARAFGLPARYVWGYMLVGEGDTLPVGAGATHAWAEVFLPKIGWTGFDPTNGVLADDKYVAVAHGRDSSDSPPILGEINPPQTQTLSIEVDVTPADASVEPPPAEVSPK</sequence>
<dbReference type="SMART" id="SM00460">
    <property type="entry name" value="TGc"/>
    <property type="match status" value="1"/>
</dbReference>
<dbReference type="Pfam" id="PF08379">
    <property type="entry name" value="Bact_transglu_N"/>
    <property type="match status" value="1"/>
</dbReference>
<evidence type="ECO:0000259" key="1">
    <source>
        <dbReference type="SMART" id="SM00460"/>
    </source>
</evidence>
<name>A0A518B4U1_9BACT</name>
<dbReference type="PANTHER" id="PTHR33490:SF7">
    <property type="entry name" value="BLR2979 PROTEIN"/>
    <property type="match status" value="1"/>
</dbReference>
<keyword evidence="3" id="KW-1185">Reference proteome</keyword>
<dbReference type="SUPFAM" id="SSF54001">
    <property type="entry name" value="Cysteine proteinases"/>
    <property type="match status" value="1"/>
</dbReference>
<dbReference type="InterPro" id="IPR002931">
    <property type="entry name" value="Transglutaminase-like"/>
</dbReference>
<accession>A0A518B4U1</accession>
<dbReference type="PANTHER" id="PTHR33490">
    <property type="entry name" value="BLR5614 PROTEIN-RELATED"/>
    <property type="match status" value="1"/>
</dbReference>
<evidence type="ECO:0000313" key="2">
    <source>
        <dbReference type="EMBL" id="QDU61995.1"/>
    </source>
</evidence>
<dbReference type="KEGG" id="knv:Pan216_28610"/>
<protein>
    <submittedName>
        <fullName evidence="2">Transglutaminase-like superfamily protein</fullName>
    </submittedName>
</protein>
<dbReference type="AlphaFoldDB" id="A0A518B4U1"/>
<dbReference type="OrthoDB" id="9787782at2"/>
<evidence type="ECO:0000313" key="3">
    <source>
        <dbReference type="Proteomes" id="UP000317093"/>
    </source>
</evidence>
<dbReference type="InterPro" id="IPR013589">
    <property type="entry name" value="Bac_transglu_N"/>
</dbReference>
<proteinExistence type="predicted"/>
<dbReference type="EMBL" id="CP036279">
    <property type="protein sequence ID" value="QDU61995.1"/>
    <property type="molecule type" value="Genomic_DNA"/>
</dbReference>